<feature type="domain" description="Diphthamide synthase" evidence="1">
    <location>
        <begin position="3"/>
        <end position="215"/>
    </location>
</feature>
<accession>A0ABW5Q7W4</accession>
<keyword evidence="2" id="KW-0547">Nucleotide-binding</keyword>
<evidence type="ECO:0000313" key="2">
    <source>
        <dbReference type="EMBL" id="MFD2638059.1"/>
    </source>
</evidence>
<reference evidence="3" key="1">
    <citation type="journal article" date="2019" name="Int. J. Syst. Evol. Microbiol.">
        <title>The Global Catalogue of Microorganisms (GCM) 10K type strain sequencing project: providing services to taxonomists for standard genome sequencing and annotation.</title>
        <authorList>
            <consortium name="The Broad Institute Genomics Platform"/>
            <consortium name="The Broad Institute Genome Sequencing Center for Infectious Disease"/>
            <person name="Wu L."/>
            <person name="Ma J."/>
        </authorList>
    </citation>
    <scope>NUCLEOTIDE SEQUENCE [LARGE SCALE GENOMIC DNA]</scope>
    <source>
        <strain evidence="3">TISTR 1571</strain>
    </source>
</reference>
<dbReference type="Proteomes" id="UP001597452">
    <property type="component" value="Unassembled WGS sequence"/>
</dbReference>
<dbReference type="GO" id="GO:0005524">
    <property type="term" value="F:ATP binding"/>
    <property type="evidence" value="ECO:0007669"/>
    <property type="project" value="UniProtKB-KW"/>
</dbReference>
<proteinExistence type="predicted"/>
<dbReference type="Gene3D" id="3.90.1490.10">
    <property type="entry name" value="putative n-type atp pyrophosphatase, domain 2"/>
    <property type="match status" value="1"/>
</dbReference>
<dbReference type="SUPFAM" id="SSF52402">
    <property type="entry name" value="Adenine nucleotide alpha hydrolases-like"/>
    <property type="match status" value="1"/>
</dbReference>
<keyword evidence="2" id="KW-0067">ATP-binding</keyword>
<dbReference type="InterPro" id="IPR002761">
    <property type="entry name" value="Diphthami_syn_dom"/>
</dbReference>
<gene>
    <name evidence="2" type="ORF">ACFSW4_04150</name>
</gene>
<dbReference type="InterPro" id="IPR014729">
    <property type="entry name" value="Rossmann-like_a/b/a_fold"/>
</dbReference>
<sequence length="221" mass="25115">MNKVMLSFSGGKDSVLALHRLINNPNYEVSNLLITMSEDYNRSSIHGIRNELIEAQIEALNLPAKKVFLPDPCPNEVYEKAMSDVMNEAIQDGVTHVAFGDINLKDIRDYREKQLEGLPVDVLFPLWDEPTSGLIEEFIQLGYKTAITTLDPNKVPKAFLGRVIDKSLLNELPKDVDPCGENGEFHTFTYDGPLFKQKVDLKLTDKIVKGTYYWYRDFVLS</sequence>
<dbReference type="EMBL" id="JBHUMZ010000013">
    <property type="protein sequence ID" value="MFD2638059.1"/>
    <property type="molecule type" value="Genomic_DNA"/>
</dbReference>
<name>A0ABW5Q7W4_9BACI</name>
<dbReference type="Pfam" id="PF01902">
    <property type="entry name" value="Diphthami_syn_2"/>
    <property type="match status" value="1"/>
</dbReference>
<dbReference type="CDD" id="cd01994">
    <property type="entry name" value="AANH_PF0828-like"/>
    <property type="match status" value="1"/>
</dbReference>
<organism evidence="2 3">
    <name type="scientific">Piscibacillus salipiscarius</name>
    <dbReference type="NCBI Taxonomy" id="299480"/>
    <lineage>
        <taxon>Bacteria</taxon>
        <taxon>Bacillati</taxon>
        <taxon>Bacillota</taxon>
        <taxon>Bacilli</taxon>
        <taxon>Bacillales</taxon>
        <taxon>Bacillaceae</taxon>
        <taxon>Piscibacillus</taxon>
    </lineage>
</organism>
<dbReference type="RefSeq" id="WP_377327620.1">
    <property type="nucleotide sequence ID" value="NZ_JBHUMZ010000013.1"/>
</dbReference>
<evidence type="ECO:0000313" key="3">
    <source>
        <dbReference type="Proteomes" id="UP001597452"/>
    </source>
</evidence>
<comment type="caution">
    <text evidence="2">The sequence shown here is derived from an EMBL/GenBank/DDBJ whole genome shotgun (WGS) entry which is preliminary data.</text>
</comment>
<evidence type="ECO:0000259" key="1">
    <source>
        <dbReference type="Pfam" id="PF01902"/>
    </source>
</evidence>
<dbReference type="Gene3D" id="3.40.50.620">
    <property type="entry name" value="HUPs"/>
    <property type="match status" value="1"/>
</dbReference>
<protein>
    <submittedName>
        <fullName evidence="2">ATP-binding protein</fullName>
    </submittedName>
</protein>
<keyword evidence="3" id="KW-1185">Reference proteome</keyword>